<organism evidence="1 2">
    <name type="scientific">Morus notabilis</name>
    <dbReference type="NCBI Taxonomy" id="981085"/>
    <lineage>
        <taxon>Eukaryota</taxon>
        <taxon>Viridiplantae</taxon>
        <taxon>Streptophyta</taxon>
        <taxon>Embryophyta</taxon>
        <taxon>Tracheophyta</taxon>
        <taxon>Spermatophyta</taxon>
        <taxon>Magnoliopsida</taxon>
        <taxon>eudicotyledons</taxon>
        <taxon>Gunneridae</taxon>
        <taxon>Pentapetalae</taxon>
        <taxon>rosids</taxon>
        <taxon>fabids</taxon>
        <taxon>Rosales</taxon>
        <taxon>Moraceae</taxon>
        <taxon>Moreae</taxon>
        <taxon>Morus</taxon>
    </lineage>
</organism>
<gene>
    <name evidence="1" type="ORF">L484_023030</name>
</gene>
<proteinExistence type="predicted"/>
<evidence type="ECO:0000313" key="2">
    <source>
        <dbReference type="Proteomes" id="UP000030645"/>
    </source>
</evidence>
<keyword evidence="2" id="KW-1185">Reference proteome</keyword>
<name>W9RTB0_9ROSA</name>
<dbReference type="Proteomes" id="UP000030645">
    <property type="component" value="Unassembled WGS sequence"/>
</dbReference>
<dbReference type="EMBL" id="KE345183">
    <property type="protein sequence ID" value="EXB94922.1"/>
    <property type="molecule type" value="Genomic_DNA"/>
</dbReference>
<dbReference type="AlphaFoldDB" id="W9RTB0"/>
<evidence type="ECO:0000313" key="1">
    <source>
        <dbReference type="EMBL" id="EXB94922.1"/>
    </source>
</evidence>
<accession>W9RTB0</accession>
<sequence length="91" mass="10673">MADVLENDRPLTSYAINENRHDDHTSGERLLRFKNREYPRINIPNTHIRKAGQQYQMADNPYEWVINGSTLAKKAVDEDITEYPTLDIRLD</sequence>
<protein>
    <submittedName>
        <fullName evidence="1">Uncharacterized protein</fullName>
    </submittedName>
</protein>
<reference evidence="2" key="1">
    <citation type="submission" date="2013-01" db="EMBL/GenBank/DDBJ databases">
        <title>Draft Genome Sequence of a Mulberry Tree, Morus notabilis C.K. Schneid.</title>
        <authorList>
            <person name="He N."/>
            <person name="Zhao S."/>
        </authorList>
    </citation>
    <scope>NUCLEOTIDE SEQUENCE</scope>
</reference>